<dbReference type="Pfam" id="PF07729">
    <property type="entry name" value="FCD"/>
    <property type="match status" value="1"/>
</dbReference>
<dbReference type="Gene3D" id="1.10.10.10">
    <property type="entry name" value="Winged helix-like DNA-binding domain superfamily/Winged helix DNA-binding domain"/>
    <property type="match status" value="1"/>
</dbReference>
<dbReference type="PROSITE" id="PS50949">
    <property type="entry name" value="HTH_GNTR"/>
    <property type="match status" value="1"/>
</dbReference>
<dbReference type="SMART" id="SM00345">
    <property type="entry name" value="HTH_GNTR"/>
    <property type="match status" value="1"/>
</dbReference>
<dbReference type="EMBL" id="CP045529">
    <property type="protein sequence ID" value="QFU96705.1"/>
    <property type="molecule type" value="Genomic_DNA"/>
</dbReference>
<keyword evidence="3" id="KW-0804">Transcription</keyword>
<evidence type="ECO:0000256" key="2">
    <source>
        <dbReference type="ARBA" id="ARBA00023125"/>
    </source>
</evidence>
<gene>
    <name evidence="5" type="ORF">KDY119_00192</name>
</gene>
<evidence type="ECO:0000313" key="5">
    <source>
        <dbReference type="EMBL" id="QFU96705.1"/>
    </source>
</evidence>
<dbReference type="Pfam" id="PF00392">
    <property type="entry name" value="GntR"/>
    <property type="match status" value="1"/>
</dbReference>
<dbReference type="SUPFAM" id="SSF48008">
    <property type="entry name" value="GntR ligand-binding domain-like"/>
    <property type="match status" value="1"/>
</dbReference>
<organism evidence="5 6">
    <name type="scientific">Luteimicrobium xylanilyticum</name>
    <dbReference type="NCBI Taxonomy" id="1133546"/>
    <lineage>
        <taxon>Bacteria</taxon>
        <taxon>Bacillati</taxon>
        <taxon>Actinomycetota</taxon>
        <taxon>Actinomycetes</taxon>
        <taxon>Micrococcales</taxon>
        <taxon>Luteimicrobium</taxon>
    </lineage>
</organism>
<keyword evidence="6" id="KW-1185">Reference proteome</keyword>
<dbReference type="InterPro" id="IPR000524">
    <property type="entry name" value="Tscrpt_reg_HTH_GntR"/>
</dbReference>
<dbReference type="PANTHER" id="PTHR43537">
    <property type="entry name" value="TRANSCRIPTIONAL REGULATOR, GNTR FAMILY"/>
    <property type="match status" value="1"/>
</dbReference>
<dbReference type="InterPro" id="IPR008920">
    <property type="entry name" value="TF_FadR/GntR_C"/>
</dbReference>
<evidence type="ECO:0000256" key="3">
    <source>
        <dbReference type="ARBA" id="ARBA00023163"/>
    </source>
</evidence>
<dbReference type="AlphaFoldDB" id="A0A5P9Q8H0"/>
<dbReference type="InterPro" id="IPR036390">
    <property type="entry name" value="WH_DNA-bd_sf"/>
</dbReference>
<dbReference type="InterPro" id="IPR011711">
    <property type="entry name" value="GntR_C"/>
</dbReference>
<protein>
    <submittedName>
        <fullName evidence="5">Putative HTH-type transcriptional regulator in unstable DNA locus</fullName>
    </submittedName>
</protein>
<name>A0A5P9Q8H0_9MICO</name>
<evidence type="ECO:0000256" key="1">
    <source>
        <dbReference type="ARBA" id="ARBA00023015"/>
    </source>
</evidence>
<dbReference type="SUPFAM" id="SSF46785">
    <property type="entry name" value="Winged helix' DNA-binding domain"/>
    <property type="match status" value="1"/>
</dbReference>
<dbReference type="OrthoDB" id="8680240at2"/>
<dbReference type="PANTHER" id="PTHR43537:SF24">
    <property type="entry name" value="GLUCONATE OPERON TRANSCRIPTIONAL REPRESSOR"/>
    <property type="match status" value="1"/>
</dbReference>
<dbReference type="PRINTS" id="PR00035">
    <property type="entry name" value="HTHGNTR"/>
</dbReference>
<dbReference type="CDD" id="cd07377">
    <property type="entry name" value="WHTH_GntR"/>
    <property type="match status" value="1"/>
</dbReference>
<dbReference type="InterPro" id="IPR036388">
    <property type="entry name" value="WH-like_DNA-bd_sf"/>
</dbReference>
<dbReference type="GO" id="GO:0003677">
    <property type="term" value="F:DNA binding"/>
    <property type="evidence" value="ECO:0007669"/>
    <property type="project" value="UniProtKB-KW"/>
</dbReference>
<proteinExistence type="predicted"/>
<dbReference type="Proteomes" id="UP000326702">
    <property type="component" value="Chromosome"/>
</dbReference>
<dbReference type="SMART" id="SM00895">
    <property type="entry name" value="FCD"/>
    <property type="match status" value="1"/>
</dbReference>
<keyword evidence="2" id="KW-0238">DNA-binding</keyword>
<reference evidence="5 6" key="1">
    <citation type="submission" date="2019-10" db="EMBL/GenBank/DDBJ databases">
        <title>Genome sequence of Luteimicrobium xylanilyticum HY-24.</title>
        <authorList>
            <person name="Kim D.Y."/>
            <person name="Park H.-Y."/>
        </authorList>
    </citation>
    <scope>NUCLEOTIDE SEQUENCE [LARGE SCALE GENOMIC DNA]</scope>
    <source>
        <strain evidence="5 6">HY-24</strain>
    </source>
</reference>
<dbReference type="GO" id="GO:0003700">
    <property type="term" value="F:DNA-binding transcription factor activity"/>
    <property type="evidence" value="ECO:0007669"/>
    <property type="project" value="InterPro"/>
</dbReference>
<dbReference type="RefSeq" id="WP_051136875.1">
    <property type="nucleotide sequence ID" value="NZ_BAABIH010000013.1"/>
</dbReference>
<accession>A0A5P9Q8H0</accession>
<evidence type="ECO:0000313" key="6">
    <source>
        <dbReference type="Proteomes" id="UP000326702"/>
    </source>
</evidence>
<dbReference type="Gene3D" id="1.20.120.530">
    <property type="entry name" value="GntR ligand-binding domain-like"/>
    <property type="match status" value="1"/>
</dbReference>
<keyword evidence="1" id="KW-0805">Transcription regulation</keyword>
<sequence>MSTTSLGLDDRSLATKIYLELRERIIVGSLPAGTRIRERELAEELDVSRIPVREALPRLEAEGFVRTIPRRGAVVTELSLQDVRELFEVRSSLEVLAARLAAAACAGGADGGELADALSRAESALTEGDDGAIASANSELHEQILRLSGNDLLQRLMVPVNGRVRRLFFLESSRDQQVLCAEHRDLCRAVLGGQVELAGSLAFAHVEHSKTESLALMATLLEKSGPDSPAVTGS</sequence>
<dbReference type="KEGG" id="lxl:KDY119_00192"/>
<evidence type="ECO:0000259" key="4">
    <source>
        <dbReference type="PROSITE" id="PS50949"/>
    </source>
</evidence>
<feature type="domain" description="HTH gntR-type" evidence="4">
    <location>
        <begin position="11"/>
        <end position="78"/>
    </location>
</feature>